<gene>
    <name evidence="9" type="ORF">SSEG_09123</name>
</gene>
<keyword evidence="4" id="KW-0812">Transmembrane</keyword>
<keyword evidence="10" id="KW-1185">Reference proteome</keyword>
<dbReference type="InterPro" id="IPR000515">
    <property type="entry name" value="MetI-like"/>
</dbReference>
<dbReference type="EMBL" id="CM000951">
    <property type="protein sequence ID" value="EDY56558.1"/>
    <property type="molecule type" value="Genomic_DNA"/>
</dbReference>
<dbReference type="CDD" id="cd06261">
    <property type="entry name" value="TM_PBP2"/>
    <property type="match status" value="1"/>
</dbReference>
<dbReference type="InterPro" id="IPR051393">
    <property type="entry name" value="ABC_transporter_permease"/>
</dbReference>
<dbReference type="Gene3D" id="1.10.3720.10">
    <property type="entry name" value="MetI-like"/>
    <property type="match status" value="1"/>
</dbReference>
<dbReference type="Pfam" id="PF00528">
    <property type="entry name" value="BPD_transp_1"/>
    <property type="match status" value="1"/>
</dbReference>
<evidence type="ECO:0000256" key="4">
    <source>
        <dbReference type="ARBA" id="ARBA00022692"/>
    </source>
</evidence>
<evidence type="ECO:0000313" key="10">
    <source>
        <dbReference type="Proteomes" id="UP000002785"/>
    </source>
</evidence>
<reference evidence="9" key="1">
    <citation type="submission" date="2009-10" db="EMBL/GenBank/DDBJ databases">
        <title>The genome sequence of Streptomyces sviceus strain ATCC 29083.</title>
        <authorList>
            <consortium name="The Broad Institute Genome Sequencing Platform"/>
            <consortium name="Broad Institute Microbial Sequencing Center"/>
            <person name="Fischbach M."/>
            <person name="Godfrey P."/>
            <person name="Ward D."/>
            <person name="Young S."/>
            <person name="Zeng Q."/>
            <person name="Koehrsen M."/>
            <person name="Alvarado L."/>
            <person name="Berlin A.M."/>
            <person name="Bochicchio J."/>
            <person name="Borenstein D."/>
            <person name="Chapman S.B."/>
            <person name="Chen Z."/>
            <person name="Engels R."/>
            <person name="Freedman E."/>
            <person name="Gellesch M."/>
            <person name="Goldberg J."/>
            <person name="Griggs A."/>
            <person name="Gujja S."/>
            <person name="Heilman E.R."/>
            <person name="Heiman D.I."/>
            <person name="Hepburn T.A."/>
            <person name="Howarth C."/>
            <person name="Jen D."/>
            <person name="Larson L."/>
            <person name="Lewis B."/>
            <person name="Mehta T."/>
            <person name="Park D."/>
            <person name="Pearson M."/>
            <person name="Richards J."/>
            <person name="Roberts A."/>
            <person name="Saif S."/>
            <person name="Shea T.D."/>
            <person name="Shenoy N."/>
            <person name="Sisk P."/>
            <person name="Stolte C."/>
            <person name="Sykes S.N."/>
            <person name="Thomson T."/>
            <person name="Walk T."/>
            <person name="White J."/>
            <person name="Yandava C."/>
            <person name="Straight P."/>
            <person name="Clardy J."/>
            <person name="Hung D."/>
            <person name="Kolter R."/>
            <person name="Mekalanos J."/>
            <person name="Walker S."/>
            <person name="Walsh C.T."/>
            <person name="Wieland-Brown L.C."/>
            <person name="Haas B."/>
            <person name="Nusbaum C."/>
            <person name="Birren B."/>
        </authorList>
    </citation>
    <scope>NUCLEOTIDE SEQUENCE [LARGE SCALE GENOMIC DNA]</scope>
    <source>
        <strain evidence="9">ATCC 29083</strain>
    </source>
</reference>
<dbReference type="HOGENOM" id="CLU_016047_0_2_11"/>
<dbReference type="SUPFAM" id="SSF161098">
    <property type="entry name" value="MetI-like"/>
    <property type="match status" value="1"/>
</dbReference>
<accession>B5HUQ3</accession>
<evidence type="ECO:0000256" key="3">
    <source>
        <dbReference type="ARBA" id="ARBA00022475"/>
    </source>
</evidence>
<comment type="subcellular location">
    <subcellularLocation>
        <location evidence="1 7">Cell membrane</location>
        <topology evidence="1 7">Multi-pass membrane protein</topology>
    </subcellularLocation>
</comment>
<dbReference type="eggNOG" id="COG1175">
    <property type="taxonomic scope" value="Bacteria"/>
</dbReference>
<evidence type="ECO:0000256" key="6">
    <source>
        <dbReference type="ARBA" id="ARBA00023136"/>
    </source>
</evidence>
<sequence>MAGLHHQVRQVQRIQGLPVSLTHSSAGSATRRPRGTARQSRAGVAFVAGYVLLLIAFGVLPTCYAVYFAFTDAGGTFTGFSNFVTTAQDFRFVDSLGHVALYLVFWLLSLVVFVVVLALLLHKLASGPLSQALRFLYYIPGALAGAASVLVWLFMLDPTVSPVTSLLETLGFHTFGEVIAPGNLAVLFTIIAFWTGAGGWIVVMYGALNNIPKDVMEAARIDGANGWQTAWRVQIPMLRKWIVYMVILAFAGGAQLFVEPQLLSLASTGVAGRDYSLNQLTYDFAFQMNNINGAAAVSVELLVVSVSVAGVFVARSGFFDAD</sequence>
<evidence type="ECO:0000256" key="2">
    <source>
        <dbReference type="ARBA" id="ARBA00022448"/>
    </source>
</evidence>
<evidence type="ECO:0000256" key="5">
    <source>
        <dbReference type="ARBA" id="ARBA00022989"/>
    </source>
</evidence>
<organism evidence="9 10">
    <name type="scientific">Streptomyces sviceus (strain ATCC 29083 / DSM 924 / JCM 4929 / NBRC 13980 / NCIMB 11184 / NRRL 5439 / UC 5370)</name>
    <dbReference type="NCBI Taxonomy" id="463191"/>
    <lineage>
        <taxon>Bacteria</taxon>
        <taxon>Bacillati</taxon>
        <taxon>Actinomycetota</taxon>
        <taxon>Actinomycetes</taxon>
        <taxon>Kitasatosporales</taxon>
        <taxon>Streptomycetaceae</taxon>
        <taxon>Streptomyces</taxon>
    </lineage>
</organism>
<proteinExistence type="inferred from homology"/>
<dbReference type="PROSITE" id="PS50928">
    <property type="entry name" value="ABC_TM1"/>
    <property type="match status" value="1"/>
</dbReference>
<evidence type="ECO:0000259" key="8">
    <source>
        <dbReference type="PROSITE" id="PS50928"/>
    </source>
</evidence>
<keyword evidence="6" id="KW-0472">Membrane</keyword>
<dbReference type="Proteomes" id="UP000002785">
    <property type="component" value="Chromosome"/>
</dbReference>
<evidence type="ECO:0000256" key="7">
    <source>
        <dbReference type="RuleBase" id="RU363032"/>
    </source>
</evidence>
<protein>
    <submittedName>
        <fullName evidence="9">ABC transporter permease</fullName>
    </submittedName>
</protein>
<dbReference type="AlphaFoldDB" id="B5HUQ3"/>
<dbReference type="PANTHER" id="PTHR30193:SF41">
    <property type="entry name" value="DIACETYLCHITOBIOSE UPTAKE SYSTEM PERMEASE PROTEIN NGCF"/>
    <property type="match status" value="1"/>
</dbReference>
<feature type="domain" description="ABC transmembrane type-1" evidence="8">
    <location>
        <begin position="96"/>
        <end position="312"/>
    </location>
</feature>
<dbReference type="GO" id="GO:0055085">
    <property type="term" value="P:transmembrane transport"/>
    <property type="evidence" value="ECO:0007669"/>
    <property type="project" value="InterPro"/>
</dbReference>
<name>B5HUQ3_STRX2</name>
<dbReference type="GO" id="GO:0005886">
    <property type="term" value="C:plasma membrane"/>
    <property type="evidence" value="ECO:0007669"/>
    <property type="project" value="UniProtKB-SubCell"/>
</dbReference>
<dbReference type="InterPro" id="IPR035906">
    <property type="entry name" value="MetI-like_sf"/>
</dbReference>
<dbReference type="PANTHER" id="PTHR30193">
    <property type="entry name" value="ABC TRANSPORTER PERMEASE PROTEIN"/>
    <property type="match status" value="1"/>
</dbReference>
<evidence type="ECO:0000313" key="9">
    <source>
        <dbReference type="EMBL" id="EDY56558.1"/>
    </source>
</evidence>
<keyword evidence="5" id="KW-1133">Transmembrane helix</keyword>
<keyword evidence="3" id="KW-1003">Cell membrane</keyword>
<comment type="similarity">
    <text evidence="7">Belongs to the binding-protein-dependent transport system permease family.</text>
</comment>
<keyword evidence="2 7" id="KW-0813">Transport</keyword>
<evidence type="ECO:0000256" key="1">
    <source>
        <dbReference type="ARBA" id="ARBA00004651"/>
    </source>
</evidence>